<evidence type="ECO:0000313" key="1">
    <source>
        <dbReference type="EMBL" id="MBK5927688.1"/>
    </source>
</evidence>
<sequence length="210" mass="21979">MSGPGIAPQATAAVAVVDTSRALSAIHRPDCAAAIWRRAVDPALSDWLAGLAPAQLPAAREILRPQDLRAALPAICDRAGTPDGPGRARLIADIALLADVFAGLMRAPWLRLRLDVVTTDACRKFHVDAVMARLICTYRGTGTQYGIASGGAAPAFVQTAPAGAAVILRGSHWPEQPPSGLRHRSPPIAGTGETRLLLVLDPVLDREDAA</sequence>
<keyword evidence="2" id="KW-1185">Reference proteome</keyword>
<dbReference type="Pfam" id="PF08856">
    <property type="entry name" value="DUF1826"/>
    <property type="match status" value="1"/>
</dbReference>
<proteinExistence type="predicted"/>
<reference evidence="1" key="1">
    <citation type="submission" date="2017-05" db="EMBL/GenBank/DDBJ databases">
        <authorList>
            <person name="Imhoff J.F."/>
            <person name="Rahn T."/>
            <person name="Kuenzel S."/>
            <person name="Neulinger S.C."/>
        </authorList>
    </citation>
    <scope>NUCLEOTIDE SEQUENCE</scope>
    <source>
        <strain evidence="1">LMG 28126</strain>
    </source>
</reference>
<accession>A0A934WJN3</accession>
<dbReference type="InterPro" id="IPR014955">
    <property type="entry name" value="DUF1826"/>
</dbReference>
<gene>
    <name evidence="1" type="ORF">CCR87_10170</name>
</gene>
<organism evidence="1 2">
    <name type="scientific">Rhodobaculum claviforme</name>
    <dbReference type="NCBI Taxonomy" id="1549854"/>
    <lineage>
        <taxon>Bacteria</taxon>
        <taxon>Pseudomonadati</taxon>
        <taxon>Pseudomonadota</taxon>
        <taxon>Alphaproteobacteria</taxon>
        <taxon>Rhodobacterales</taxon>
        <taxon>Paracoccaceae</taxon>
        <taxon>Rhodobaculum</taxon>
    </lineage>
</organism>
<dbReference type="RefSeq" id="WP_201157441.1">
    <property type="nucleotide sequence ID" value="NZ_NHSD01000268.1"/>
</dbReference>
<comment type="caution">
    <text evidence="1">The sequence shown here is derived from an EMBL/GenBank/DDBJ whole genome shotgun (WGS) entry which is preliminary data.</text>
</comment>
<dbReference type="AlphaFoldDB" id="A0A934WJN3"/>
<evidence type="ECO:0008006" key="3">
    <source>
        <dbReference type="Google" id="ProtNLM"/>
    </source>
</evidence>
<name>A0A934WJN3_9RHOB</name>
<reference evidence="1" key="2">
    <citation type="journal article" date="2020" name="Microorganisms">
        <title>Osmotic Adaptation and Compatible Solute Biosynthesis of Phototrophic Bacteria as Revealed from Genome Analyses.</title>
        <authorList>
            <person name="Imhoff J.F."/>
            <person name="Rahn T."/>
            <person name="Kunzel S."/>
            <person name="Keller A."/>
            <person name="Neulinger S.C."/>
        </authorList>
    </citation>
    <scope>NUCLEOTIDE SEQUENCE</scope>
    <source>
        <strain evidence="1">LMG 28126</strain>
    </source>
</reference>
<dbReference type="EMBL" id="NHSD01000268">
    <property type="protein sequence ID" value="MBK5927688.1"/>
    <property type="molecule type" value="Genomic_DNA"/>
</dbReference>
<dbReference type="Proteomes" id="UP000706333">
    <property type="component" value="Unassembled WGS sequence"/>
</dbReference>
<evidence type="ECO:0000313" key="2">
    <source>
        <dbReference type="Proteomes" id="UP000706333"/>
    </source>
</evidence>
<protein>
    <recommendedName>
        <fullName evidence="3">DUF1826 domain-containing protein</fullName>
    </recommendedName>
</protein>